<organism evidence="1">
    <name type="scientific">Eucalyptus grandis</name>
    <name type="common">Flooded gum</name>
    <dbReference type="NCBI Taxonomy" id="71139"/>
    <lineage>
        <taxon>Eukaryota</taxon>
        <taxon>Viridiplantae</taxon>
        <taxon>Streptophyta</taxon>
        <taxon>Embryophyta</taxon>
        <taxon>Tracheophyta</taxon>
        <taxon>Spermatophyta</taxon>
        <taxon>Magnoliopsida</taxon>
        <taxon>eudicotyledons</taxon>
        <taxon>Gunneridae</taxon>
        <taxon>Pentapetalae</taxon>
        <taxon>rosids</taxon>
        <taxon>malvids</taxon>
        <taxon>Myrtales</taxon>
        <taxon>Myrtaceae</taxon>
        <taxon>Myrtoideae</taxon>
        <taxon>Eucalypteae</taxon>
        <taxon>Eucalyptus</taxon>
    </lineage>
</organism>
<dbReference type="EMBL" id="KK198754">
    <property type="protein sequence ID" value="KCW84969.1"/>
    <property type="molecule type" value="Genomic_DNA"/>
</dbReference>
<dbReference type="Gramene" id="KCW84969">
    <property type="protein sequence ID" value="KCW84969"/>
    <property type="gene ID" value="EUGRSUZ_B01794"/>
</dbReference>
<sequence length="111" mass="12466">MSGPVSVCVCLAHVSEHGAFCRLEKSTDFERVSLEQSASNLNHPFVSVRILLCLASSKKMEGIHLVICPISLNLEKFLSLHDLCYIPLDSLMKVMKFLSIIMLQFDQQFPP</sequence>
<accession>A0A059D3D5</accession>
<evidence type="ECO:0000313" key="1">
    <source>
        <dbReference type="EMBL" id="KCW84969.1"/>
    </source>
</evidence>
<protein>
    <submittedName>
        <fullName evidence="1">Uncharacterized protein</fullName>
    </submittedName>
</protein>
<proteinExistence type="predicted"/>
<dbReference type="InParanoid" id="A0A059D3D5"/>
<gene>
    <name evidence="1" type="ORF">EUGRSUZ_B01794</name>
</gene>
<name>A0A059D3D5_EUCGR</name>
<dbReference type="AlphaFoldDB" id="A0A059D3D5"/>
<reference evidence="1" key="1">
    <citation type="submission" date="2013-07" db="EMBL/GenBank/DDBJ databases">
        <title>The genome of Eucalyptus grandis.</title>
        <authorList>
            <person name="Schmutz J."/>
            <person name="Hayes R."/>
            <person name="Myburg A."/>
            <person name="Tuskan G."/>
            <person name="Grattapaglia D."/>
            <person name="Rokhsar D.S."/>
        </authorList>
    </citation>
    <scope>NUCLEOTIDE SEQUENCE</scope>
    <source>
        <tissue evidence="1">Leaf extractions</tissue>
    </source>
</reference>